<dbReference type="NCBIfam" id="TIGR00531">
    <property type="entry name" value="BCCP"/>
    <property type="match status" value="1"/>
</dbReference>
<evidence type="ECO:0000256" key="1">
    <source>
        <dbReference type="ARBA" id="ARBA00017562"/>
    </source>
</evidence>
<dbReference type="GO" id="GO:0009317">
    <property type="term" value="C:acetyl-CoA carboxylase complex"/>
    <property type="evidence" value="ECO:0007669"/>
    <property type="project" value="InterPro"/>
</dbReference>
<dbReference type="PRINTS" id="PR01071">
    <property type="entry name" value="ACOABIOTINCC"/>
</dbReference>
<feature type="domain" description="Lipoyl-binding" evidence="3">
    <location>
        <begin position="87"/>
        <end position="163"/>
    </location>
</feature>
<evidence type="ECO:0000259" key="3">
    <source>
        <dbReference type="PROSITE" id="PS50968"/>
    </source>
</evidence>
<dbReference type="PANTHER" id="PTHR45266:SF3">
    <property type="entry name" value="OXALOACETATE DECARBOXYLASE ALPHA CHAIN"/>
    <property type="match status" value="1"/>
</dbReference>
<dbReference type="EMBL" id="UOGL01000371">
    <property type="protein sequence ID" value="VAX39800.1"/>
    <property type="molecule type" value="Genomic_DNA"/>
</dbReference>
<dbReference type="InterPro" id="IPR011053">
    <property type="entry name" value="Single_hybrid_motif"/>
</dbReference>
<name>A0A3B1DWR6_9ZZZZ</name>
<evidence type="ECO:0000313" key="4">
    <source>
        <dbReference type="EMBL" id="VAX39800.1"/>
    </source>
</evidence>
<dbReference type="CDD" id="cd06850">
    <property type="entry name" value="biotinyl_domain"/>
    <property type="match status" value="1"/>
</dbReference>
<dbReference type="PROSITE" id="PS50968">
    <property type="entry name" value="BIOTINYL_LIPOYL"/>
    <property type="match status" value="1"/>
</dbReference>
<dbReference type="SUPFAM" id="SSF51230">
    <property type="entry name" value="Single hybrid motif"/>
    <property type="match status" value="1"/>
</dbReference>
<sequence length="164" mass="17880">MAKAAPRNKKDESFDLSRLRELIEMMEEHGVTEVKLNKGDEKWHLRRGPKEVMQMMPTGVAPVAPAVAAPVAAVASETSSTPETSNDIFIVSPIVGTFYQSPSPEDPPFAKVGTTVNTETIVCIVEAMKVFNQIPSEVNGTIVEILAKDGDAVDFNQPLFRLKP</sequence>
<gene>
    <name evidence="4" type="ORF">MNBD_PLANCTO02-2763</name>
</gene>
<dbReference type="InterPro" id="IPR001249">
    <property type="entry name" value="AcCoA_biotinCC"/>
</dbReference>
<dbReference type="Pfam" id="PF00364">
    <property type="entry name" value="Biotin_lipoyl"/>
    <property type="match status" value="1"/>
</dbReference>
<protein>
    <recommendedName>
        <fullName evidence="1">Biotin carboxyl carrier protein of acetyl-CoA carboxylase</fullName>
    </recommendedName>
</protein>
<dbReference type="InterPro" id="IPR000089">
    <property type="entry name" value="Biotin_lipoyl"/>
</dbReference>
<proteinExistence type="predicted"/>
<keyword evidence="2" id="KW-0092">Biotin</keyword>
<evidence type="ECO:0000256" key="2">
    <source>
        <dbReference type="ARBA" id="ARBA00023267"/>
    </source>
</evidence>
<reference evidence="4" key="1">
    <citation type="submission" date="2018-06" db="EMBL/GenBank/DDBJ databases">
        <authorList>
            <person name="Zhirakovskaya E."/>
        </authorList>
    </citation>
    <scope>NUCLEOTIDE SEQUENCE</scope>
</reference>
<dbReference type="Gene3D" id="2.40.50.100">
    <property type="match status" value="1"/>
</dbReference>
<dbReference type="GO" id="GO:0003989">
    <property type="term" value="F:acetyl-CoA carboxylase activity"/>
    <property type="evidence" value="ECO:0007669"/>
    <property type="project" value="InterPro"/>
</dbReference>
<organism evidence="4">
    <name type="scientific">hydrothermal vent metagenome</name>
    <dbReference type="NCBI Taxonomy" id="652676"/>
    <lineage>
        <taxon>unclassified sequences</taxon>
        <taxon>metagenomes</taxon>
        <taxon>ecological metagenomes</taxon>
    </lineage>
</organism>
<dbReference type="InterPro" id="IPR050709">
    <property type="entry name" value="Biotin_Carboxyl_Carrier/Decarb"/>
</dbReference>
<dbReference type="GO" id="GO:0006633">
    <property type="term" value="P:fatty acid biosynthetic process"/>
    <property type="evidence" value="ECO:0007669"/>
    <property type="project" value="InterPro"/>
</dbReference>
<dbReference type="PANTHER" id="PTHR45266">
    <property type="entry name" value="OXALOACETATE DECARBOXYLASE ALPHA CHAIN"/>
    <property type="match status" value="1"/>
</dbReference>
<accession>A0A3B1DWR6</accession>
<dbReference type="AlphaFoldDB" id="A0A3B1DWR6"/>